<comment type="caution">
    <text evidence="7">The sequence shown here is derived from an EMBL/GenBank/DDBJ whole genome shotgun (WGS) entry which is preliminary data.</text>
</comment>
<dbReference type="GO" id="GO:0006508">
    <property type="term" value="P:proteolysis"/>
    <property type="evidence" value="ECO:0007669"/>
    <property type="project" value="InterPro"/>
</dbReference>
<gene>
    <name evidence="7" type="ORF">H9784_05355</name>
</gene>
<evidence type="ECO:0000259" key="5">
    <source>
        <dbReference type="Pfam" id="PF00675"/>
    </source>
</evidence>
<dbReference type="EMBL" id="DWZD01000036">
    <property type="protein sequence ID" value="HJA78985.1"/>
    <property type="molecule type" value="Genomic_DNA"/>
</dbReference>
<protein>
    <submittedName>
        <fullName evidence="7">Insulinase family protein</fullName>
    </submittedName>
</protein>
<evidence type="ECO:0000256" key="3">
    <source>
        <dbReference type="RuleBase" id="RU004447"/>
    </source>
</evidence>
<feature type="domain" description="Peptidase M16 C-terminal" evidence="6">
    <location>
        <begin position="208"/>
        <end position="383"/>
    </location>
</feature>
<evidence type="ECO:0000256" key="1">
    <source>
        <dbReference type="ARBA" id="ARBA00001947"/>
    </source>
</evidence>
<dbReference type="InterPro" id="IPR011765">
    <property type="entry name" value="Pept_M16_N"/>
</dbReference>
<dbReference type="Pfam" id="PF00675">
    <property type="entry name" value="Peptidase_M16"/>
    <property type="match status" value="1"/>
</dbReference>
<dbReference type="PANTHER" id="PTHR11851">
    <property type="entry name" value="METALLOPROTEASE"/>
    <property type="match status" value="1"/>
</dbReference>
<dbReference type="InterPro" id="IPR007863">
    <property type="entry name" value="Peptidase_M16_C"/>
</dbReference>
<sequence length="901" mass="98226">MTAKIVAGWLAGFCLTLGLVVPPSHAAPSPAAAAQPPQMKQGEEMLTRLKNGLTVYIIRDTRFPLVCTRLYVGTGSANERPDQAGISHVLEHMVFKGTTNRPKGRIAQDVEELGGYLNAATSFDMTYYLTDMPARHWQTGMDVVHDMAFNATLDAEELESEKKVVISELHGDDDDPRRRLFESLQVAGLKNSVYGRPIIGFEETIRGITAQDLRDYIAAWYQPQNMLLLVAGDIDPQQVLAHAEKLFGGLKNTSDLSAPAPVDLAGAPGGPQVEVVRGPWNKVYLGLALPAPGLPDIRSVDLDVLTYVLGGDGTSTLYRKYQYEKRLVDSISMGNMSLKRAGLIYLSATLDVTHLETFWESLTRDLGALEKSDFAPDAIERARCNLADNMDRAGETLNGLASWRGTVQFEMGGRQGERNLRSALDAVDAARLKETVRQWLRPERLRVRLLVPQGAAIPDLGAILERNWPAVSAAGSLAGGQGDVAVPERIDLGKGRTLILQRDGTVPYVALSFRQGGGNALLAPGQQGLAELTAQTLTDGYGSMDAQAVERWFSERAAALSASAGVQTFSVDMSGPARFGGEYFQQLDAMLRSPRFEKRDMERQVQNMKAALARRHDNPQALLFSRVRPFLFGDHCYGFDGLGTPENLDRFTREDLLNYWKRQAALPWVLTITGDFDPAAVKNWAAQLPVPDAAFAGVQAPQWTTEKAAGLTMPGRNQAYLLQVFPTVPQDHPDAPALMLLDAVLSGQSGLLFSKMRDEQGLGYTVTSFYQSLPETGLMAFYIGTTPGKVEQARKGFAAVIEDVRQHPLPAALLEKGLNRLEGEYHRGRQSLGARSTESATLAILGLPASFRRDVLDRAAKLTPADVQAVARKYLDPEARRELLLTPQADGAAPAAAPAAR</sequence>
<dbReference type="PROSITE" id="PS00143">
    <property type="entry name" value="INSULINASE"/>
    <property type="match status" value="1"/>
</dbReference>
<name>A0A9D2HMW4_9BACT</name>
<proteinExistence type="inferred from homology"/>
<feature type="chain" id="PRO_5038845254" evidence="4">
    <location>
        <begin position="27"/>
        <end position="901"/>
    </location>
</feature>
<dbReference type="InterPro" id="IPR001431">
    <property type="entry name" value="Pept_M16_Zn_BS"/>
</dbReference>
<dbReference type="Proteomes" id="UP000823821">
    <property type="component" value="Unassembled WGS sequence"/>
</dbReference>
<dbReference type="Pfam" id="PF05193">
    <property type="entry name" value="Peptidase_M16_C"/>
    <property type="match status" value="2"/>
</dbReference>
<accession>A0A9D2HMW4</accession>
<dbReference type="GO" id="GO:0004222">
    <property type="term" value="F:metalloendopeptidase activity"/>
    <property type="evidence" value="ECO:0007669"/>
    <property type="project" value="InterPro"/>
</dbReference>
<reference evidence="7" key="1">
    <citation type="journal article" date="2021" name="PeerJ">
        <title>Extensive microbial diversity within the chicken gut microbiome revealed by metagenomics and culture.</title>
        <authorList>
            <person name="Gilroy R."/>
            <person name="Ravi A."/>
            <person name="Getino M."/>
            <person name="Pursley I."/>
            <person name="Horton D.L."/>
            <person name="Alikhan N.F."/>
            <person name="Baker D."/>
            <person name="Gharbi K."/>
            <person name="Hall N."/>
            <person name="Watson M."/>
            <person name="Adriaenssens E.M."/>
            <person name="Foster-Nyarko E."/>
            <person name="Jarju S."/>
            <person name="Secka A."/>
            <person name="Antonio M."/>
            <person name="Oren A."/>
            <person name="Chaudhuri R.R."/>
            <person name="La Ragione R."/>
            <person name="Hildebrand F."/>
            <person name="Pallen M.J."/>
        </authorList>
    </citation>
    <scope>NUCLEOTIDE SEQUENCE</scope>
    <source>
        <strain evidence="7">5032</strain>
    </source>
</reference>
<keyword evidence="4" id="KW-0732">Signal</keyword>
<reference evidence="7" key="2">
    <citation type="submission" date="2021-04" db="EMBL/GenBank/DDBJ databases">
        <authorList>
            <person name="Gilroy R."/>
        </authorList>
    </citation>
    <scope>NUCLEOTIDE SEQUENCE</scope>
    <source>
        <strain evidence="7">5032</strain>
    </source>
</reference>
<evidence type="ECO:0000259" key="6">
    <source>
        <dbReference type="Pfam" id="PF05193"/>
    </source>
</evidence>
<feature type="signal peptide" evidence="4">
    <location>
        <begin position="1"/>
        <end position="26"/>
    </location>
</feature>
<evidence type="ECO:0000313" key="7">
    <source>
        <dbReference type="EMBL" id="HJA78985.1"/>
    </source>
</evidence>
<evidence type="ECO:0000313" key="8">
    <source>
        <dbReference type="Proteomes" id="UP000823821"/>
    </source>
</evidence>
<organism evidence="7 8">
    <name type="scientific">Candidatus Desulfovibrio intestinavium</name>
    <dbReference type="NCBI Taxonomy" id="2838534"/>
    <lineage>
        <taxon>Bacteria</taxon>
        <taxon>Pseudomonadati</taxon>
        <taxon>Thermodesulfobacteriota</taxon>
        <taxon>Desulfovibrionia</taxon>
        <taxon>Desulfovibrionales</taxon>
        <taxon>Desulfovibrionaceae</taxon>
        <taxon>Desulfovibrio</taxon>
    </lineage>
</organism>
<dbReference type="PANTHER" id="PTHR11851:SF49">
    <property type="entry name" value="MITOCHONDRIAL-PROCESSING PEPTIDASE SUBUNIT ALPHA"/>
    <property type="match status" value="1"/>
</dbReference>
<dbReference type="AlphaFoldDB" id="A0A9D2HMW4"/>
<comment type="similarity">
    <text evidence="2 3">Belongs to the peptidase M16 family.</text>
</comment>
<comment type="cofactor">
    <cofactor evidence="1">
        <name>Zn(2+)</name>
        <dbReference type="ChEBI" id="CHEBI:29105"/>
    </cofactor>
</comment>
<dbReference type="InterPro" id="IPR050361">
    <property type="entry name" value="MPP/UQCRC_Complex"/>
</dbReference>
<feature type="domain" description="Peptidase M16 N-terminal" evidence="5">
    <location>
        <begin position="65"/>
        <end position="200"/>
    </location>
</feature>
<feature type="domain" description="Peptidase M16 C-terminal" evidence="6">
    <location>
        <begin position="651"/>
        <end position="821"/>
    </location>
</feature>
<dbReference type="SUPFAM" id="SSF63411">
    <property type="entry name" value="LuxS/MPP-like metallohydrolase"/>
    <property type="match status" value="4"/>
</dbReference>
<evidence type="ECO:0000256" key="4">
    <source>
        <dbReference type="SAM" id="SignalP"/>
    </source>
</evidence>
<dbReference type="InterPro" id="IPR011249">
    <property type="entry name" value="Metalloenz_LuxS/M16"/>
</dbReference>
<dbReference type="Gene3D" id="3.30.830.10">
    <property type="entry name" value="Metalloenzyme, LuxS/M16 peptidase-like"/>
    <property type="match status" value="4"/>
</dbReference>
<evidence type="ECO:0000256" key="2">
    <source>
        <dbReference type="ARBA" id="ARBA00007261"/>
    </source>
</evidence>
<dbReference type="GO" id="GO:0046872">
    <property type="term" value="F:metal ion binding"/>
    <property type="evidence" value="ECO:0007669"/>
    <property type="project" value="InterPro"/>
</dbReference>